<dbReference type="InterPro" id="IPR007737">
    <property type="entry name" value="Mga_HTH"/>
</dbReference>
<dbReference type="Pfam" id="PF05043">
    <property type="entry name" value="Mga"/>
    <property type="match status" value="1"/>
</dbReference>
<dbReference type="Proteomes" id="UP001290462">
    <property type="component" value="Unassembled WGS sequence"/>
</dbReference>
<comment type="caution">
    <text evidence="2">The sequence shown here is derived from an EMBL/GenBank/DDBJ whole genome shotgun (WGS) entry which is preliminary data.</text>
</comment>
<gene>
    <name evidence="2" type="ORF">RAK27_11465</name>
</gene>
<dbReference type="EMBL" id="JAVBVO010000003">
    <property type="protein sequence ID" value="MDZ5759280.1"/>
    <property type="molecule type" value="Genomic_DNA"/>
</dbReference>
<accession>A0AAW9K401</accession>
<sequence length="446" mass="52408">MQLTELLIAYPYSRKTFHSDMKELRQDLVVVYKNQILIEQENGIYRLDNESKISSQKLILYYAKRSRDFSVFHTIAKNRKASFSYLTTKLYYSQSSIYNSMKKLNVEFESVGVSCSTNGLSGEEKKIRHLLFESYWSGFAGIEWPFDVPREQLVQEIKKLEELGIRLNELEKEKILYWLAVTEIRLSKGNSIIDTGEKSISGKNRTILFQSFFELSSNEYSREYNFYDEEAFLISTIYFLRDHQVELQEQDNQLNSVIKIEKYLKLRGANSGLSQIELNQFQKQLIKINYYLKENLIDLYHFLEPKAKSYYEENFILMEDDWHLLQKDIYAEISSIYVLAAKNNGVSLVKPLRIHLVSKEGRTSEIGHFFKKYSDYPIEITHTIETETDILLTDFLSGVQQEELKPKIFIYEWPVTDAQLQTILSQAIDSKKRYLSERVGNLIASF</sequence>
<evidence type="ECO:0000259" key="1">
    <source>
        <dbReference type="Pfam" id="PF05043"/>
    </source>
</evidence>
<evidence type="ECO:0000313" key="2">
    <source>
        <dbReference type="EMBL" id="MDZ5759280.1"/>
    </source>
</evidence>
<dbReference type="AlphaFoldDB" id="A0AAW9K401"/>
<reference evidence="2" key="1">
    <citation type="submission" date="2023-08" db="EMBL/GenBank/DDBJ databases">
        <title>Genomic characterization of piscicolin 126 produced by Carnobacterium maltaromaticum CM22 strain isolated from salmon (Salmo salar).</title>
        <authorList>
            <person name="Gonzalez-Gragera E."/>
            <person name="Garcia-Lopez J.D."/>
            <person name="Teso-Perez C."/>
            <person name="Gimenez-Hernandez I."/>
            <person name="Peralta-Sanchez J.M."/>
            <person name="Valdivia E."/>
            <person name="Montalban-Lopez M."/>
            <person name="Martin-Platero A.M."/>
            <person name="Banos A."/>
            <person name="Martinez-Bueno M."/>
        </authorList>
    </citation>
    <scope>NUCLEOTIDE SEQUENCE</scope>
    <source>
        <strain evidence="2">CM22</strain>
    </source>
</reference>
<feature type="domain" description="Mga helix-turn-helix" evidence="1">
    <location>
        <begin position="53"/>
        <end position="133"/>
    </location>
</feature>
<protein>
    <submittedName>
        <fullName evidence="2">Helix-turn-helix domain-containing protein</fullName>
    </submittedName>
</protein>
<name>A0AAW9K401_CARML</name>
<proteinExistence type="predicted"/>
<evidence type="ECO:0000313" key="3">
    <source>
        <dbReference type="Proteomes" id="UP001290462"/>
    </source>
</evidence>
<organism evidence="2 3">
    <name type="scientific">Carnobacterium maltaromaticum</name>
    <name type="common">Carnobacterium piscicola</name>
    <dbReference type="NCBI Taxonomy" id="2751"/>
    <lineage>
        <taxon>Bacteria</taxon>
        <taxon>Bacillati</taxon>
        <taxon>Bacillota</taxon>
        <taxon>Bacilli</taxon>
        <taxon>Lactobacillales</taxon>
        <taxon>Carnobacteriaceae</taxon>
        <taxon>Carnobacterium</taxon>
    </lineage>
</organism>